<dbReference type="CDD" id="cd08417">
    <property type="entry name" value="PBP2_Nitroaromatics_like"/>
    <property type="match status" value="1"/>
</dbReference>
<proteinExistence type="inferred from homology"/>
<dbReference type="SUPFAM" id="SSF53850">
    <property type="entry name" value="Periplasmic binding protein-like II"/>
    <property type="match status" value="1"/>
</dbReference>
<dbReference type="Pfam" id="PF00126">
    <property type="entry name" value="HTH_1"/>
    <property type="match status" value="1"/>
</dbReference>
<keyword evidence="4" id="KW-0804">Transcription</keyword>
<evidence type="ECO:0000256" key="5">
    <source>
        <dbReference type="SAM" id="MobiDB-lite"/>
    </source>
</evidence>
<feature type="domain" description="HTH lysR-type" evidence="6">
    <location>
        <begin position="9"/>
        <end position="66"/>
    </location>
</feature>
<sequence>MLTTHIDRVDLNLLTPLVALLEERQVSRAAARVGLSQPAMSRALQRLRRVLDDPLLVRDPGGFRLSARGEEIYEQLTTVVPLLQNLLAPNDFDPRQSNQPINLAGSDYAVQVFGPDICAAVRAQSPASPVRFHNLRFDGIIDQIRSGAVDLGLYGGDLPTDLHTSVLFVEEFVCVMASDHPLADHPALGLTDFLRYPHVVIDTADGKQTSVDLPLRELNRPREAAVTVPYHCAAPPLLPGSDLIATLPARLHPAWDGNAALRAVPAPTEVATMPYQMIWNRAFDNDRRHNWVRSVVRAAAAGVHPDTPVRHRAKSARHQHRTPGSPAARRRKPPEGTAARRRGSTTG</sequence>
<dbReference type="RefSeq" id="WP_214395663.1">
    <property type="nucleotide sequence ID" value="NZ_JAHBOL010000023.1"/>
</dbReference>
<evidence type="ECO:0000313" key="8">
    <source>
        <dbReference type="Proteomes" id="UP000696413"/>
    </source>
</evidence>
<dbReference type="InterPro" id="IPR000847">
    <property type="entry name" value="LysR_HTH_N"/>
</dbReference>
<evidence type="ECO:0000256" key="1">
    <source>
        <dbReference type="ARBA" id="ARBA00009437"/>
    </source>
</evidence>
<evidence type="ECO:0000256" key="3">
    <source>
        <dbReference type="ARBA" id="ARBA00023125"/>
    </source>
</evidence>
<keyword evidence="3" id="KW-0238">DNA-binding</keyword>
<evidence type="ECO:0000256" key="4">
    <source>
        <dbReference type="ARBA" id="ARBA00023163"/>
    </source>
</evidence>
<dbReference type="InterPro" id="IPR036390">
    <property type="entry name" value="WH_DNA-bd_sf"/>
</dbReference>
<comment type="similarity">
    <text evidence="1">Belongs to the LysR transcriptional regulatory family.</text>
</comment>
<dbReference type="Gene3D" id="1.10.10.10">
    <property type="entry name" value="Winged helix-like DNA-binding domain superfamily/Winged helix DNA-binding domain"/>
    <property type="match status" value="1"/>
</dbReference>
<dbReference type="SUPFAM" id="SSF46785">
    <property type="entry name" value="Winged helix' DNA-binding domain"/>
    <property type="match status" value="1"/>
</dbReference>
<dbReference type="PANTHER" id="PTHR30118:SF15">
    <property type="entry name" value="TRANSCRIPTIONAL REGULATORY PROTEIN"/>
    <property type="match status" value="1"/>
</dbReference>
<dbReference type="InterPro" id="IPR050389">
    <property type="entry name" value="LysR-type_TF"/>
</dbReference>
<evidence type="ECO:0000259" key="6">
    <source>
        <dbReference type="PROSITE" id="PS50931"/>
    </source>
</evidence>
<reference evidence="7 8" key="1">
    <citation type="submission" date="2021-05" db="EMBL/GenBank/DDBJ databases">
        <title>Draft Genome Sequences of Clinical Respiratory Isolates of Mycobacterium goodii Recovered in Ireland.</title>
        <authorList>
            <person name="Flanagan P.R."/>
            <person name="Mok S."/>
            <person name="Roycroft E."/>
            <person name="Rogers T.R."/>
            <person name="Fitzgibbon M."/>
        </authorList>
    </citation>
    <scope>NUCLEOTIDE SEQUENCE [LARGE SCALE GENOMIC DNA]</scope>
    <source>
        <strain evidence="7 8">14IE55</strain>
    </source>
</reference>
<feature type="region of interest" description="Disordered" evidence="5">
    <location>
        <begin position="302"/>
        <end position="347"/>
    </location>
</feature>
<evidence type="ECO:0000256" key="2">
    <source>
        <dbReference type="ARBA" id="ARBA00023015"/>
    </source>
</evidence>
<dbReference type="Proteomes" id="UP000696413">
    <property type="component" value="Unassembled WGS sequence"/>
</dbReference>
<dbReference type="InterPro" id="IPR037402">
    <property type="entry name" value="YidZ_PBP2"/>
</dbReference>
<protein>
    <submittedName>
        <fullName evidence="7">LysR family transcriptional regulator</fullName>
    </submittedName>
</protein>
<dbReference type="InterPro" id="IPR036388">
    <property type="entry name" value="WH-like_DNA-bd_sf"/>
</dbReference>
<name>A0ABS6HX68_MYCGD</name>
<gene>
    <name evidence="7" type="ORF">KL859_24535</name>
</gene>
<comment type="caution">
    <text evidence="7">The sequence shown here is derived from an EMBL/GenBank/DDBJ whole genome shotgun (WGS) entry which is preliminary data.</text>
</comment>
<accession>A0ABS6HX68</accession>
<dbReference type="Gene3D" id="3.40.190.10">
    <property type="entry name" value="Periplasmic binding protein-like II"/>
    <property type="match status" value="2"/>
</dbReference>
<dbReference type="PRINTS" id="PR00039">
    <property type="entry name" value="HTHLYSR"/>
</dbReference>
<dbReference type="Pfam" id="PF03466">
    <property type="entry name" value="LysR_substrate"/>
    <property type="match status" value="1"/>
</dbReference>
<dbReference type="PROSITE" id="PS50931">
    <property type="entry name" value="HTH_LYSR"/>
    <property type="match status" value="1"/>
</dbReference>
<feature type="compositionally biased region" description="Basic residues" evidence="5">
    <location>
        <begin position="310"/>
        <end position="321"/>
    </location>
</feature>
<dbReference type="InterPro" id="IPR005119">
    <property type="entry name" value="LysR_subst-bd"/>
</dbReference>
<dbReference type="PANTHER" id="PTHR30118">
    <property type="entry name" value="HTH-TYPE TRANSCRIPTIONAL REGULATOR LEUO-RELATED"/>
    <property type="match status" value="1"/>
</dbReference>
<keyword evidence="2" id="KW-0805">Transcription regulation</keyword>
<organism evidence="7 8">
    <name type="scientific">Mycolicibacterium goodii</name>
    <name type="common">Mycobacterium goodii</name>
    <dbReference type="NCBI Taxonomy" id="134601"/>
    <lineage>
        <taxon>Bacteria</taxon>
        <taxon>Bacillati</taxon>
        <taxon>Actinomycetota</taxon>
        <taxon>Actinomycetes</taxon>
        <taxon>Mycobacteriales</taxon>
        <taxon>Mycobacteriaceae</taxon>
        <taxon>Mycolicibacterium</taxon>
    </lineage>
</organism>
<keyword evidence="8" id="KW-1185">Reference proteome</keyword>
<evidence type="ECO:0000313" key="7">
    <source>
        <dbReference type="EMBL" id="MBU8826027.1"/>
    </source>
</evidence>
<dbReference type="EMBL" id="JAHBOM010000021">
    <property type="protein sequence ID" value="MBU8826027.1"/>
    <property type="molecule type" value="Genomic_DNA"/>
</dbReference>